<keyword evidence="3" id="KW-1185">Reference proteome</keyword>
<dbReference type="SMART" id="SM00028">
    <property type="entry name" value="TPR"/>
    <property type="match status" value="2"/>
</dbReference>
<evidence type="ECO:0000313" key="2">
    <source>
        <dbReference type="EMBL" id="TWW10923.1"/>
    </source>
</evidence>
<proteinExistence type="predicted"/>
<reference evidence="2 3" key="2">
    <citation type="submission" date="2019-08" db="EMBL/GenBank/DDBJ databases">
        <authorList>
            <person name="Henke P."/>
        </authorList>
    </citation>
    <scope>NUCLEOTIDE SEQUENCE [LARGE SCALE GENOMIC DNA]</scope>
    <source>
        <strain evidence="2">Phe10_nw2017</strain>
    </source>
</reference>
<comment type="caution">
    <text evidence="2">The sequence shown here is derived from an EMBL/GenBank/DDBJ whole genome shotgun (WGS) entry which is preliminary data.</text>
</comment>
<organism evidence="2 3">
    <name type="scientific">Planctomyces bekefii</name>
    <dbReference type="NCBI Taxonomy" id="1653850"/>
    <lineage>
        <taxon>Bacteria</taxon>
        <taxon>Pseudomonadati</taxon>
        <taxon>Planctomycetota</taxon>
        <taxon>Planctomycetia</taxon>
        <taxon>Planctomycetales</taxon>
        <taxon>Planctomycetaceae</taxon>
        <taxon>Planctomyces</taxon>
    </lineage>
</organism>
<keyword evidence="1" id="KW-0802">TPR repeat</keyword>
<dbReference type="InterPro" id="IPR019734">
    <property type="entry name" value="TPR_rpt"/>
</dbReference>
<feature type="non-terminal residue" evidence="2">
    <location>
        <position position="1"/>
    </location>
</feature>
<dbReference type="Pfam" id="PF14559">
    <property type="entry name" value="TPR_19"/>
    <property type="match status" value="1"/>
</dbReference>
<name>A0A5C6M9R4_9PLAN</name>
<dbReference type="InterPro" id="IPR011990">
    <property type="entry name" value="TPR-like_helical_dom_sf"/>
</dbReference>
<protein>
    <submittedName>
        <fullName evidence="2">Uncharacterized protein</fullName>
    </submittedName>
</protein>
<dbReference type="AlphaFoldDB" id="A0A5C6M9R4"/>
<dbReference type="EMBL" id="SRHE01000072">
    <property type="protein sequence ID" value="TWW10923.1"/>
    <property type="molecule type" value="Genomic_DNA"/>
</dbReference>
<sequence>WAPEFIEAWSQLGCLQAELEEFEAAEESLRAALAIHPSNPDVLLSFAQLLDRLGRESEAVEYWRQYLQFDSRGPWSEHARMRVGGLESGTGGGCVAGAGLPLESLLD</sequence>
<evidence type="ECO:0000256" key="1">
    <source>
        <dbReference type="PROSITE-ProRule" id="PRU00339"/>
    </source>
</evidence>
<dbReference type="Proteomes" id="UP000321083">
    <property type="component" value="Unassembled WGS sequence"/>
</dbReference>
<dbReference type="Gene3D" id="1.25.40.10">
    <property type="entry name" value="Tetratricopeptide repeat domain"/>
    <property type="match status" value="1"/>
</dbReference>
<accession>A0A5C6M9R4</accession>
<reference evidence="2 3" key="1">
    <citation type="submission" date="2019-08" db="EMBL/GenBank/DDBJ databases">
        <title>100 year-old enigma solved: identification of Planctomyces bekefii, the type genus and species of the phylum Planctomycetes.</title>
        <authorList>
            <person name="Svetlana D.N."/>
            <person name="Overmann J."/>
        </authorList>
    </citation>
    <scope>NUCLEOTIDE SEQUENCE [LARGE SCALE GENOMIC DNA]</scope>
    <source>
        <strain evidence="2">Phe10_nw2017</strain>
    </source>
</reference>
<dbReference type="PROSITE" id="PS50005">
    <property type="entry name" value="TPR"/>
    <property type="match status" value="1"/>
</dbReference>
<evidence type="ECO:0000313" key="3">
    <source>
        <dbReference type="Proteomes" id="UP000321083"/>
    </source>
</evidence>
<dbReference type="SUPFAM" id="SSF48452">
    <property type="entry name" value="TPR-like"/>
    <property type="match status" value="1"/>
</dbReference>
<feature type="repeat" description="TPR" evidence="1">
    <location>
        <begin position="6"/>
        <end position="39"/>
    </location>
</feature>
<gene>
    <name evidence="2" type="ORF">E3A20_05680</name>
</gene>